<dbReference type="STRING" id="1122169.Lsha_1738"/>
<sequence length="298" mass="32915">MNSIQLLDASLRDGGHRTNFHFTDSELQGILIPLDNSGVEYIEIGYRNSSAHPGDTLGRAGYCDRNYLLFCQSLIKNSTIAVMAHAKNINESDLVELKECGVGLLRICIPKGGLAEAVPIIKMAKQLNMLVSVNFILMTSYSDEELDLVVEQVSHHDPDMIYFADSNGSILPHRIKAIYERYTPNYKVPFGFHAHDNIGLAQTNALTAMNCGAQFIDASLAGMGKGTGNLKTEFFIAFLHANKVNKYDLHSALCASNYVRNVLKIGHEAIEMEEFVRGISDISSAVDLKMYHLKSKGL</sequence>
<accession>A0A0W0YT38</accession>
<dbReference type="OrthoDB" id="9803573at2"/>
<evidence type="ECO:0000259" key="2">
    <source>
        <dbReference type="PROSITE" id="PS50991"/>
    </source>
</evidence>
<comment type="caution">
    <text evidence="3">The sequence shown here is derived from an EMBL/GenBank/DDBJ whole genome shotgun (WGS) entry which is preliminary data.</text>
</comment>
<evidence type="ECO:0000313" key="4">
    <source>
        <dbReference type="Proteomes" id="UP000054600"/>
    </source>
</evidence>
<dbReference type="SUPFAM" id="SSF51569">
    <property type="entry name" value="Aldolase"/>
    <property type="match status" value="1"/>
</dbReference>
<dbReference type="PROSITE" id="PS50991">
    <property type="entry name" value="PYR_CT"/>
    <property type="match status" value="1"/>
</dbReference>
<dbReference type="InterPro" id="IPR050073">
    <property type="entry name" value="2-IPM_HCS-like"/>
</dbReference>
<dbReference type="InterPro" id="IPR000891">
    <property type="entry name" value="PYR_CT"/>
</dbReference>
<dbReference type="RefSeq" id="WP_018575998.1">
    <property type="nucleotide sequence ID" value="NZ_KB892382.1"/>
</dbReference>
<proteinExistence type="predicted"/>
<keyword evidence="4" id="KW-1185">Reference proteome</keyword>
<dbReference type="PATRIC" id="fig|1122169.6.peg.1997"/>
<dbReference type="AlphaFoldDB" id="A0A0W0YT38"/>
<dbReference type="GO" id="GO:0009098">
    <property type="term" value="P:L-leucine biosynthetic process"/>
    <property type="evidence" value="ECO:0007669"/>
    <property type="project" value="TreeGrafter"/>
</dbReference>
<keyword evidence="1" id="KW-0464">Manganese</keyword>
<evidence type="ECO:0000313" key="3">
    <source>
        <dbReference type="EMBL" id="KTD59988.1"/>
    </source>
</evidence>
<evidence type="ECO:0000256" key="1">
    <source>
        <dbReference type="ARBA" id="ARBA00023211"/>
    </source>
</evidence>
<dbReference type="Proteomes" id="UP000054600">
    <property type="component" value="Unassembled WGS sequence"/>
</dbReference>
<feature type="domain" description="Pyruvate carboxyltransferase" evidence="2">
    <location>
        <begin position="4"/>
        <end position="253"/>
    </location>
</feature>
<name>A0A0W0YT38_9GAMM</name>
<dbReference type="PANTHER" id="PTHR10277">
    <property type="entry name" value="HOMOCITRATE SYNTHASE-RELATED"/>
    <property type="match status" value="1"/>
</dbReference>
<dbReference type="eggNOG" id="COG0119">
    <property type="taxonomic scope" value="Bacteria"/>
</dbReference>
<gene>
    <name evidence="3" type="ORF">Lsha_1738</name>
</gene>
<dbReference type="PANTHER" id="PTHR10277:SF9">
    <property type="entry name" value="2-ISOPROPYLMALATE SYNTHASE 1, CHLOROPLASTIC-RELATED"/>
    <property type="match status" value="1"/>
</dbReference>
<reference evidence="3 4" key="1">
    <citation type="submission" date="2015-11" db="EMBL/GenBank/DDBJ databases">
        <title>Genomic analysis of 38 Legionella species identifies large and diverse effector repertoires.</title>
        <authorList>
            <person name="Burstein D."/>
            <person name="Amaro F."/>
            <person name="Zusman T."/>
            <person name="Lifshitz Z."/>
            <person name="Cohen O."/>
            <person name="Gilbert J.A."/>
            <person name="Pupko T."/>
            <person name="Shuman H.A."/>
            <person name="Segal G."/>
        </authorList>
    </citation>
    <scope>NUCLEOTIDE SEQUENCE [LARGE SCALE GENOMIC DNA]</scope>
    <source>
        <strain evidence="3 4">ATCC 49655</strain>
    </source>
</reference>
<dbReference type="Gene3D" id="3.20.20.70">
    <property type="entry name" value="Aldolase class I"/>
    <property type="match status" value="1"/>
</dbReference>
<protein>
    <submittedName>
        <fullName evidence="3">4-hydroxy-2-oxovalerate aldolase</fullName>
    </submittedName>
</protein>
<dbReference type="GO" id="GO:0003852">
    <property type="term" value="F:2-isopropylmalate synthase activity"/>
    <property type="evidence" value="ECO:0007669"/>
    <property type="project" value="TreeGrafter"/>
</dbReference>
<dbReference type="EMBL" id="LNYW01000046">
    <property type="protein sequence ID" value="KTD59988.1"/>
    <property type="molecule type" value="Genomic_DNA"/>
</dbReference>
<dbReference type="Pfam" id="PF00682">
    <property type="entry name" value="HMGL-like"/>
    <property type="match status" value="1"/>
</dbReference>
<dbReference type="InterPro" id="IPR013785">
    <property type="entry name" value="Aldolase_TIM"/>
</dbReference>
<organism evidence="3 4">
    <name type="scientific">Legionella shakespearei DSM 23087</name>
    <dbReference type="NCBI Taxonomy" id="1122169"/>
    <lineage>
        <taxon>Bacteria</taxon>
        <taxon>Pseudomonadati</taxon>
        <taxon>Pseudomonadota</taxon>
        <taxon>Gammaproteobacteria</taxon>
        <taxon>Legionellales</taxon>
        <taxon>Legionellaceae</taxon>
        <taxon>Legionella</taxon>
    </lineage>
</organism>